<dbReference type="EMBL" id="JAVREY010000051">
    <property type="protein sequence ID" value="MDT0467319.1"/>
    <property type="molecule type" value="Genomic_DNA"/>
</dbReference>
<sequence length="98" mass="10582">MRRPFRIVLPQRQRARILMMLRAVLRLEEGQSSVLTATVVDEAGQGAAALLLPVLKGLVEEVTGAIATTRREQLARVAAEILATVALELAGRRSAPTP</sequence>
<name>A0ABU2U2A8_9ACTN</name>
<evidence type="ECO:0000313" key="2">
    <source>
        <dbReference type="Proteomes" id="UP001183809"/>
    </source>
</evidence>
<evidence type="ECO:0000313" key="1">
    <source>
        <dbReference type="EMBL" id="MDT0467319.1"/>
    </source>
</evidence>
<protein>
    <submittedName>
        <fullName evidence="1">Uncharacterized protein</fullName>
    </submittedName>
</protein>
<accession>A0ABU2U2A8</accession>
<reference evidence="2" key="1">
    <citation type="submission" date="2023-07" db="EMBL/GenBank/DDBJ databases">
        <title>30 novel species of actinomycetes from the DSMZ collection.</title>
        <authorList>
            <person name="Nouioui I."/>
        </authorList>
    </citation>
    <scope>NUCLEOTIDE SEQUENCE [LARGE SCALE GENOMIC DNA]</scope>
    <source>
        <strain evidence="2">DSM 41699</strain>
    </source>
</reference>
<dbReference type="RefSeq" id="WP_311698779.1">
    <property type="nucleotide sequence ID" value="NZ_JAVREY010000051.1"/>
</dbReference>
<comment type="caution">
    <text evidence="1">The sequence shown here is derived from an EMBL/GenBank/DDBJ whole genome shotgun (WGS) entry which is preliminary data.</text>
</comment>
<keyword evidence="2" id="KW-1185">Reference proteome</keyword>
<organism evidence="1 2">
    <name type="scientific">Streptomyces gibsoniae</name>
    <dbReference type="NCBI Taxonomy" id="3075529"/>
    <lineage>
        <taxon>Bacteria</taxon>
        <taxon>Bacillati</taxon>
        <taxon>Actinomycetota</taxon>
        <taxon>Actinomycetes</taxon>
        <taxon>Kitasatosporales</taxon>
        <taxon>Streptomycetaceae</taxon>
        <taxon>Streptomyces</taxon>
    </lineage>
</organism>
<dbReference type="Proteomes" id="UP001183809">
    <property type="component" value="Unassembled WGS sequence"/>
</dbReference>
<gene>
    <name evidence="1" type="ORF">RM764_30710</name>
</gene>
<proteinExistence type="predicted"/>